<keyword evidence="4" id="KW-1185">Reference proteome</keyword>
<dbReference type="RefSeq" id="WP_330107052.1">
    <property type="nucleotide sequence ID" value="NZ_JAZDQT010000001.1"/>
</dbReference>
<feature type="domain" description="Metallo-beta-lactamase" evidence="2">
    <location>
        <begin position="57"/>
        <end position="247"/>
    </location>
</feature>
<dbReference type="PROSITE" id="PS51257">
    <property type="entry name" value="PROKAR_LIPOPROTEIN"/>
    <property type="match status" value="1"/>
</dbReference>
<gene>
    <name evidence="3" type="primary">bla</name>
    <name evidence="3" type="ORF">VRU48_06195</name>
</gene>
<organism evidence="3 4">
    <name type="scientific">Pedobacter albus</name>
    <dbReference type="NCBI Taxonomy" id="3113905"/>
    <lineage>
        <taxon>Bacteria</taxon>
        <taxon>Pseudomonadati</taxon>
        <taxon>Bacteroidota</taxon>
        <taxon>Sphingobacteriia</taxon>
        <taxon>Sphingobacteriales</taxon>
        <taxon>Sphingobacteriaceae</taxon>
        <taxon>Pedobacter</taxon>
    </lineage>
</organism>
<reference evidence="3 4" key="1">
    <citation type="submission" date="2024-01" db="EMBL/GenBank/DDBJ databases">
        <title>Pedobacter sp. nov., isolated from fresh soil.</title>
        <authorList>
            <person name="Le N.T.T."/>
        </authorList>
    </citation>
    <scope>NUCLEOTIDE SEQUENCE [LARGE SCALE GENOMIC DNA]</scope>
    <source>
        <strain evidence="3 4">KR3-3</strain>
    </source>
</reference>
<comment type="caution">
    <text evidence="3">The sequence shown here is derived from an EMBL/GenBank/DDBJ whole genome shotgun (WGS) entry which is preliminary data.</text>
</comment>
<dbReference type="Pfam" id="PF00753">
    <property type="entry name" value="Lactamase_B"/>
    <property type="match status" value="1"/>
</dbReference>
<keyword evidence="3" id="KW-0378">Hydrolase</keyword>
<dbReference type="NCBIfam" id="NF033105">
    <property type="entry name" value="bla_subclass_B3"/>
    <property type="match status" value="1"/>
</dbReference>
<dbReference type="EMBL" id="JAZDQT010000001">
    <property type="protein sequence ID" value="MEE1944690.1"/>
    <property type="molecule type" value="Genomic_DNA"/>
</dbReference>
<evidence type="ECO:0000313" key="3">
    <source>
        <dbReference type="EMBL" id="MEE1944690.1"/>
    </source>
</evidence>
<evidence type="ECO:0000256" key="1">
    <source>
        <dbReference type="SAM" id="SignalP"/>
    </source>
</evidence>
<dbReference type="SMART" id="SM00849">
    <property type="entry name" value="Lactamase_B"/>
    <property type="match status" value="1"/>
</dbReference>
<dbReference type="PANTHER" id="PTHR42951">
    <property type="entry name" value="METALLO-BETA-LACTAMASE DOMAIN-CONTAINING"/>
    <property type="match status" value="1"/>
</dbReference>
<protein>
    <submittedName>
        <fullName evidence="3">Subclass B3 metallo-beta-lactamase</fullName>
        <ecNumber evidence="3">3.5.2.6</ecNumber>
    </submittedName>
</protein>
<dbReference type="SUPFAM" id="SSF56281">
    <property type="entry name" value="Metallo-hydrolase/oxidoreductase"/>
    <property type="match status" value="1"/>
</dbReference>
<dbReference type="InterPro" id="IPR036866">
    <property type="entry name" value="RibonucZ/Hydroxyglut_hydro"/>
</dbReference>
<feature type="chain" id="PRO_5046002771" evidence="1">
    <location>
        <begin position="25"/>
        <end position="292"/>
    </location>
</feature>
<feature type="signal peptide" evidence="1">
    <location>
        <begin position="1"/>
        <end position="24"/>
    </location>
</feature>
<dbReference type="NCBIfam" id="NF012229">
    <property type="entry name" value="bla_class_B_core"/>
    <property type="match status" value="1"/>
</dbReference>
<accession>A0ABU7I5E2</accession>
<dbReference type="InterPro" id="IPR001279">
    <property type="entry name" value="Metallo-B-lactamas"/>
</dbReference>
<dbReference type="Gene3D" id="3.60.15.10">
    <property type="entry name" value="Ribonuclease Z/Hydroxyacylglutathione hydrolase-like"/>
    <property type="match status" value="1"/>
</dbReference>
<keyword evidence="1" id="KW-0732">Signal</keyword>
<dbReference type="PANTHER" id="PTHR42951:SF17">
    <property type="entry name" value="METALLO-BETA-LACTAMASE DOMAIN-CONTAINING PROTEIN"/>
    <property type="match status" value="1"/>
</dbReference>
<proteinExistence type="predicted"/>
<dbReference type="Proteomes" id="UP001336835">
    <property type="component" value="Unassembled WGS sequence"/>
</dbReference>
<dbReference type="EC" id="3.5.2.6" evidence="3"/>
<evidence type="ECO:0000259" key="2">
    <source>
        <dbReference type="SMART" id="SM00849"/>
    </source>
</evidence>
<dbReference type="InterPro" id="IPR050855">
    <property type="entry name" value="NDM-1-like"/>
</dbReference>
<name>A0ABU7I5E2_9SPHI</name>
<evidence type="ECO:0000313" key="4">
    <source>
        <dbReference type="Proteomes" id="UP001336835"/>
    </source>
</evidence>
<dbReference type="GO" id="GO:0008800">
    <property type="term" value="F:beta-lactamase activity"/>
    <property type="evidence" value="ECO:0007669"/>
    <property type="project" value="UniProtKB-EC"/>
</dbReference>
<sequence length="292" mass="32299">MFKNSFKTALLAIVLLLACFSVTAQQVQEPTGGDPDWAKPYQPFQIVGNLYYVGTYDLACYLITTPKGHILINTGLASSASQLKANVEALGFKFADIKILLTTQAHFDHLGAMATIKKMTGAQMMIDDKDAAVMADGGRSDYAFGNGKMTFAPVKADRLLHNNDVIELGGMQVTMLHHPGHTKGSCSFLFNVKDKAKNYRVLIANMPSIVTDKKFSEVKAYPSIAKDYAYTLNSLKKLTFDIWLSSHASQFNLHSKHKPGDAYNPSAFIDRKGYGQTLAELQEAYNKKLRQR</sequence>